<keyword evidence="3" id="KW-0731">Sigma factor</keyword>
<evidence type="ECO:0000259" key="6">
    <source>
        <dbReference type="Pfam" id="PF04542"/>
    </source>
</evidence>
<dbReference type="STRING" id="258533.BN977_00178"/>
<name>W9BG33_MYCCO</name>
<evidence type="ECO:0000313" key="9">
    <source>
        <dbReference type="Proteomes" id="UP000028870"/>
    </source>
</evidence>
<gene>
    <name evidence="8" type="ORF">BN977_00178</name>
</gene>
<keyword evidence="4" id="KW-0238">DNA-binding</keyword>
<sequence length="197" mass="22118">MTGERSVVIAPTEGDLRDADDEALRVAATLGDREAFDAIVNRYGPVLYRYARRMLAAEADVADVVQDTFVAAWRQIGTFRGASSLRTWLFAICYRKIADTHRLKRAKPVEDWVLEPLAGPDTAADPFTAASNAAFLDALELALGELPVRQRAVWMMREIELMTFPEIGEVLQLSPDAVRGHHLRATKTLRVLLRRWQ</sequence>
<dbReference type="NCBIfam" id="TIGR02937">
    <property type="entry name" value="sigma70-ECF"/>
    <property type="match status" value="1"/>
</dbReference>
<dbReference type="SUPFAM" id="SSF88659">
    <property type="entry name" value="Sigma3 and sigma4 domains of RNA polymerase sigma factors"/>
    <property type="match status" value="1"/>
</dbReference>
<dbReference type="Gene3D" id="1.10.1740.10">
    <property type="match status" value="1"/>
</dbReference>
<feature type="domain" description="RNA polymerase sigma factor 70 region 4 type 2" evidence="7">
    <location>
        <begin position="137"/>
        <end position="189"/>
    </location>
</feature>
<evidence type="ECO:0000256" key="2">
    <source>
        <dbReference type="ARBA" id="ARBA00023015"/>
    </source>
</evidence>
<proteinExistence type="inferred from homology"/>
<dbReference type="eggNOG" id="COG1595">
    <property type="taxonomic scope" value="Bacteria"/>
</dbReference>
<dbReference type="InterPro" id="IPR036388">
    <property type="entry name" value="WH-like_DNA-bd_sf"/>
</dbReference>
<dbReference type="GO" id="GO:0006352">
    <property type="term" value="P:DNA-templated transcription initiation"/>
    <property type="evidence" value="ECO:0007669"/>
    <property type="project" value="InterPro"/>
</dbReference>
<evidence type="ECO:0000256" key="4">
    <source>
        <dbReference type="ARBA" id="ARBA00023125"/>
    </source>
</evidence>
<dbReference type="InterPro" id="IPR013324">
    <property type="entry name" value="RNA_pol_sigma_r3/r4-like"/>
</dbReference>
<keyword evidence="2" id="KW-0805">Transcription regulation</keyword>
<evidence type="ECO:0000256" key="5">
    <source>
        <dbReference type="ARBA" id="ARBA00023163"/>
    </source>
</evidence>
<dbReference type="PANTHER" id="PTHR43133:SF8">
    <property type="entry name" value="RNA POLYMERASE SIGMA FACTOR HI_1459-RELATED"/>
    <property type="match status" value="1"/>
</dbReference>
<dbReference type="InterPro" id="IPR013325">
    <property type="entry name" value="RNA_pol_sigma_r2"/>
</dbReference>
<dbReference type="AlphaFoldDB" id="W9BG33"/>
<dbReference type="InterPro" id="IPR013249">
    <property type="entry name" value="RNA_pol_sigma70_r4_t2"/>
</dbReference>
<dbReference type="Pfam" id="PF04542">
    <property type="entry name" value="Sigma70_r2"/>
    <property type="match status" value="1"/>
</dbReference>
<organism evidence="8 9">
    <name type="scientific">Mycolicibacterium cosmeticum</name>
    <dbReference type="NCBI Taxonomy" id="258533"/>
    <lineage>
        <taxon>Bacteria</taxon>
        <taxon>Bacillati</taxon>
        <taxon>Actinomycetota</taxon>
        <taxon>Actinomycetes</taxon>
        <taxon>Mycobacteriales</taxon>
        <taxon>Mycobacteriaceae</taxon>
        <taxon>Mycolicibacterium</taxon>
    </lineage>
</organism>
<comment type="similarity">
    <text evidence="1">Belongs to the sigma-70 factor family. ECF subfamily.</text>
</comment>
<dbReference type="EMBL" id="CCBB010000001">
    <property type="protein sequence ID" value="CDO05410.1"/>
    <property type="molecule type" value="Genomic_DNA"/>
</dbReference>
<protein>
    <submittedName>
        <fullName evidence="8">RNA polymerase sigma factor</fullName>
    </submittedName>
</protein>
<dbReference type="Gene3D" id="1.10.10.10">
    <property type="entry name" value="Winged helix-like DNA-binding domain superfamily/Winged helix DNA-binding domain"/>
    <property type="match status" value="1"/>
</dbReference>
<dbReference type="RefSeq" id="WP_234709481.1">
    <property type="nucleotide sequence ID" value="NZ_CCBB010000001.1"/>
</dbReference>
<dbReference type="Pfam" id="PF08281">
    <property type="entry name" value="Sigma70_r4_2"/>
    <property type="match status" value="1"/>
</dbReference>
<dbReference type="Proteomes" id="UP000028870">
    <property type="component" value="Unassembled WGS sequence"/>
</dbReference>
<dbReference type="PANTHER" id="PTHR43133">
    <property type="entry name" value="RNA POLYMERASE ECF-TYPE SIGMA FACTO"/>
    <property type="match status" value="1"/>
</dbReference>
<evidence type="ECO:0000259" key="7">
    <source>
        <dbReference type="Pfam" id="PF08281"/>
    </source>
</evidence>
<evidence type="ECO:0000256" key="3">
    <source>
        <dbReference type="ARBA" id="ARBA00023082"/>
    </source>
</evidence>
<feature type="domain" description="RNA polymerase sigma-70 region 2" evidence="6">
    <location>
        <begin position="40"/>
        <end position="104"/>
    </location>
</feature>
<evidence type="ECO:0000313" key="8">
    <source>
        <dbReference type="EMBL" id="CDO05410.1"/>
    </source>
</evidence>
<evidence type="ECO:0000256" key="1">
    <source>
        <dbReference type="ARBA" id="ARBA00010641"/>
    </source>
</evidence>
<dbReference type="InterPro" id="IPR007627">
    <property type="entry name" value="RNA_pol_sigma70_r2"/>
</dbReference>
<dbReference type="InterPro" id="IPR014284">
    <property type="entry name" value="RNA_pol_sigma-70_dom"/>
</dbReference>
<comment type="caution">
    <text evidence="8">The sequence shown here is derived from an EMBL/GenBank/DDBJ whole genome shotgun (WGS) entry which is preliminary data.</text>
</comment>
<dbReference type="GO" id="GO:0016987">
    <property type="term" value="F:sigma factor activity"/>
    <property type="evidence" value="ECO:0007669"/>
    <property type="project" value="UniProtKB-KW"/>
</dbReference>
<keyword evidence="5" id="KW-0804">Transcription</keyword>
<accession>W9BG33</accession>
<dbReference type="SUPFAM" id="SSF88946">
    <property type="entry name" value="Sigma2 domain of RNA polymerase sigma factors"/>
    <property type="match status" value="1"/>
</dbReference>
<dbReference type="InterPro" id="IPR039425">
    <property type="entry name" value="RNA_pol_sigma-70-like"/>
</dbReference>
<reference evidence="8" key="2">
    <citation type="submission" date="2014-03" db="EMBL/GenBank/DDBJ databases">
        <authorList>
            <person name="Urmite Genomes"/>
        </authorList>
    </citation>
    <scope>NUCLEOTIDE SEQUENCE</scope>
    <source>
        <strain evidence="8">DSM 44829</strain>
    </source>
</reference>
<reference evidence="8" key="1">
    <citation type="submission" date="2014-03" db="EMBL/GenBank/DDBJ databases">
        <title>Draft Genome Sequence of Mycobacterium cosmeticum DSM 44829.</title>
        <authorList>
            <person name="Croce O."/>
            <person name="Robert C."/>
            <person name="Raoult D."/>
            <person name="Drancourt M."/>
        </authorList>
    </citation>
    <scope>NUCLEOTIDE SEQUENCE [LARGE SCALE GENOMIC DNA]</scope>
    <source>
        <strain evidence="8">DSM 44829</strain>
    </source>
</reference>
<dbReference type="GO" id="GO:0003677">
    <property type="term" value="F:DNA binding"/>
    <property type="evidence" value="ECO:0007669"/>
    <property type="project" value="UniProtKB-KW"/>
</dbReference>
<keyword evidence="9" id="KW-1185">Reference proteome</keyword>